<gene>
    <name evidence="2" type="ORF">HaLaN_32760</name>
</gene>
<evidence type="ECO:0000313" key="2">
    <source>
        <dbReference type="EMBL" id="GFH33392.1"/>
    </source>
</evidence>
<name>A0A6A0AKS8_HAELA</name>
<evidence type="ECO:0000313" key="3">
    <source>
        <dbReference type="Proteomes" id="UP000485058"/>
    </source>
</evidence>
<evidence type="ECO:0000256" key="1">
    <source>
        <dbReference type="SAM" id="MobiDB-lite"/>
    </source>
</evidence>
<dbReference type="Proteomes" id="UP000485058">
    <property type="component" value="Unassembled WGS sequence"/>
</dbReference>
<feature type="compositionally biased region" description="Low complexity" evidence="1">
    <location>
        <begin position="51"/>
        <end position="63"/>
    </location>
</feature>
<feature type="non-terminal residue" evidence="2">
    <location>
        <position position="1"/>
    </location>
</feature>
<proteinExistence type="predicted"/>
<dbReference type="AlphaFoldDB" id="A0A6A0AKS8"/>
<keyword evidence="3" id="KW-1185">Reference proteome</keyword>
<accession>A0A6A0AKS8</accession>
<sequence>MLPGIRPYQACGLDGLWNLEETTVGAQQWQLHQSLVDYAPKGVQPAPPGPAGTAAPTGALHPH</sequence>
<comment type="caution">
    <text evidence="2">The sequence shown here is derived from an EMBL/GenBank/DDBJ whole genome shotgun (WGS) entry which is preliminary data.</text>
</comment>
<feature type="region of interest" description="Disordered" evidence="1">
    <location>
        <begin position="40"/>
        <end position="63"/>
    </location>
</feature>
<dbReference type="EMBL" id="BLLF01008469">
    <property type="protein sequence ID" value="GFH33392.1"/>
    <property type="molecule type" value="Genomic_DNA"/>
</dbReference>
<protein>
    <submittedName>
        <fullName evidence="2">Uncharacterized protein</fullName>
    </submittedName>
</protein>
<reference evidence="2 3" key="1">
    <citation type="submission" date="2020-02" db="EMBL/GenBank/DDBJ databases">
        <title>Draft genome sequence of Haematococcus lacustris strain NIES-144.</title>
        <authorList>
            <person name="Morimoto D."/>
            <person name="Nakagawa S."/>
            <person name="Yoshida T."/>
            <person name="Sawayama S."/>
        </authorList>
    </citation>
    <scope>NUCLEOTIDE SEQUENCE [LARGE SCALE GENOMIC DNA]</scope>
    <source>
        <strain evidence="2 3">NIES-144</strain>
    </source>
</reference>
<organism evidence="2 3">
    <name type="scientific">Haematococcus lacustris</name>
    <name type="common">Green alga</name>
    <name type="synonym">Haematococcus pluvialis</name>
    <dbReference type="NCBI Taxonomy" id="44745"/>
    <lineage>
        <taxon>Eukaryota</taxon>
        <taxon>Viridiplantae</taxon>
        <taxon>Chlorophyta</taxon>
        <taxon>core chlorophytes</taxon>
        <taxon>Chlorophyceae</taxon>
        <taxon>CS clade</taxon>
        <taxon>Chlamydomonadales</taxon>
        <taxon>Haematococcaceae</taxon>
        <taxon>Haematococcus</taxon>
    </lineage>
</organism>